<organism evidence="2 3">
    <name type="scientific">Sphingobacterium paludis</name>
    <dbReference type="NCBI Taxonomy" id="1476465"/>
    <lineage>
        <taxon>Bacteria</taxon>
        <taxon>Pseudomonadati</taxon>
        <taxon>Bacteroidota</taxon>
        <taxon>Sphingobacteriia</taxon>
        <taxon>Sphingobacteriales</taxon>
        <taxon>Sphingobacteriaceae</taxon>
        <taxon>Sphingobacterium</taxon>
    </lineage>
</organism>
<dbReference type="InterPro" id="IPR011009">
    <property type="entry name" value="Kinase-like_dom_sf"/>
</dbReference>
<dbReference type="GO" id="GO:0016740">
    <property type="term" value="F:transferase activity"/>
    <property type="evidence" value="ECO:0007669"/>
    <property type="project" value="UniProtKB-KW"/>
</dbReference>
<dbReference type="Pfam" id="PF01636">
    <property type="entry name" value="APH"/>
    <property type="match status" value="1"/>
</dbReference>
<dbReference type="OrthoDB" id="526037at2"/>
<dbReference type="InterPro" id="IPR050249">
    <property type="entry name" value="Pseudomonas-type_ThrB"/>
</dbReference>
<dbReference type="RefSeq" id="WP_133640725.1">
    <property type="nucleotide sequence ID" value="NZ_SNZV01000005.1"/>
</dbReference>
<keyword evidence="3" id="KW-1185">Reference proteome</keyword>
<protein>
    <submittedName>
        <fullName evidence="2">Phosphotransferase family enzyme</fullName>
    </submittedName>
</protein>
<dbReference type="SUPFAM" id="SSF56112">
    <property type="entry name" value="Protein kinase-like (PK-like)"/>
    <property type="match status" value="1"/>
</dbReference>
<reference evidence="2 3" key="1">
    <citation type="submission" date="2019-03" db="EMBL/GenBank/DDBJ databases">
        <title>Genomic Encyclopedia of Type Strains, Phase III (KMG-III): the genomes of soil and plant-associated and newly described type strains.</title>
        <authorList>
            <person name="Whitman W."/>
        </authorList>
    </citation>
    <scope>NUCLEOTIDE SEQUENCE [LARGE SCALE GENOMIC DNA]</scope>
    <source>
        <strain evidence="2 3">CGMCC 1.12801</strain>
    </source>
</reference>
<name>A0A4R7D162_9SPHI</name>
<evidence type="ECO:0000313" key="3">
    <source>
        <dbReference type="Proteomes" id="UP000294752"/>
    </source>
</evidence>
<sequence length="370" mass="42196">MFVCKDNTILDSVIHFDIQGEIVSVERFGSGHINDTFCVKTDHPKGESYLLQKINNHIFTDIPALMQNTKIVLDHLKGKLAHRGQELVEKSTLTLVPTRSGTLFHVDEKQGYWRMFILLERTKSYDIVETEAQAYSGGLAFGEFQMQLADLDASRLVEVLPNFHNIDFRMENLRQAISADSANRVAEVGELLQFIAERETAMRSILLRAEKGELPLRITHNDTKFNNVLLDEQDNVQCVIDLDTVMPGYVAYDFGDAIRTVINSAAEDESDLTKIKLDIRLFSAYTKGYMHAAKHFLTAAEIESLLDGVFLLPFMQAVRFLTDYLQGDSYYKIQYTDHNLVRTKAQLTLVEELEKEKQQLRSILYASLTE</sequence>
<evidence type="ECO:0000313" key="2">
    <source>
        <dbReference type="EMBL" id="TDS13254.1"/>
    </source>
</evidence>
<accession>A0A4R7D162</accession>
<proteinExistence type="predicted"/>
<dbReference type="Proteomes" id="UP000294752">
    <property type="component" value="Unassembled WGS sequence"/>
</dbReference>
<dbReference type="EMBL" id="SNZV01000005">
    <property type="protein sequence ID" value="TDS13254.1"/>
    <property type="molecule type" value="Genomic_DNA"/>
</dbReference>
<evidence type="ECO:0000259" key="1">
    <source>
        <dbReference type="Pfam" id="PF01636"/>
    </source>
</evidence>
<dbReference type="AlphaFoldDB" id="A0A4R7D162"/>
<dbReference type="PANTHER" id="PTHR21064:SF5">
    <property type="entry name" value="SLR1880 PROTEIN"/>
    <property type="match status" value="1"/>
</dbReference>
<gene>
    <name evidence="2" type="ORF">B0I21_105389</name>
</gene>
<comment type="caution">
    <text evidence="2">The sequence shown here is derived from an EMBL/GenBank/DDBJ whole genome shotgun (WGS) entry which is preliminary data.</text>
</comment>
<feature type="domain" description="Aminoglycoside phosphotransferase" evidence="1">
    <location>
        <begin position="25"/>
        <end position="264"/>
    </location>
</feature>
<dbReference type="InterPro" id="IPR002575">
    <property type="entry name" value="Aminoglycoside_PTrfase"/>
</dbReference>
<dbReference type="Gene3D" id="3.90.1200.10">
    <property type="match status" value="1"/>
</dbReference>
<keyword evidence="2" id="KW-0808">Transferase</keyword>
<dbReference type="PANTHER" id="PTHR21064">
    <property type="entry name" value="AMINOGLYCOSIDE PHOSPHOTRANSFERASE DOMAIN-CONTAINING PROTEIN-RELATED"/>
    <property type="match status" value="1"/>
</dbReference>